<proteinExistence type="predicted"/>
<reference evidence="1" key="1">
    <citation type="submission" date="2013-07" db="EMBL/GenBank/DDBJ databases">
        <title>Midgut Transcriptome Profiling of Anoplphora glabripennis, a Lignocellulose Degrading, Wood-Boring Cerambycid.</title>
        <authorList>
            <person name="Scully E.D."/>
            <person name="Hoover K."/>
            <person name="Carlson J.E."/>
            <person name="Tien M."/>
            <person name="Geib S.M."/>
        </authorList>
    </citation>
    <scope>NUCLEOTIDE SEQUENCE</scope>
</reference>
<dbReference type="InterPro" id="IPR005312">
    <property type="entry name" value="DUF1759"/>
</dbReference>
<dbReference type="AlphaFoldDB" id="V5GTG0"/>
<sequence>MSNKIKQTRAIRELSIDQLTELYDLAQTAIDDSNSLPSFKIQYNDIEKIYEEFERHHASIITALSVTENADLAPDKEVRKTFMKMYYSIKTTFHDLFEDTQPNAVSLNNRSFSNIKLPKITLPAFDGNYKDWPNFIDLYSSLIHNNESLSNIEKFQYLLSALKREPLGLVKSIQLSNDNYIIAYNMLTDRYQNKRILANACWQEIFNAPKLNSESPQALRKLLDTFQENLASLKNLNLPVDSWDFILFQLLIQKLDAASVKRFELQENCNNI</sequence>
<dbReference type="EMBL" id="GALX01004948">
    <property type="protein sequence ID" value="JAB63518.1"/>
    <property type="molecule type" value="Transcribed_RNA"/>
</dbReference>
<dbReference type="PANTHER" id="PTHR22954">
    <property type="entry name" value="RETROVIRAL PROTEASE-RELATED"/>
    <property type="match status" value="1"/>
</dbReference>
<feature type="non-terminal residue" evidence="1">
    <location>
        <position position="272"/>
    </location>
</feature>
<dbReference type="Pfam" id="PF03564">
    <property type="entry name" value="DUF1759"/>
    <property type="match status" value="1"/>
</dbReference>
<protein>
    <submittedName>
        <fullName evidence="1">Uncharacterized protein</fullName>
    </submittedName>
</protein>
<accession>V5GTG0</accession>
<organism evidence="1">
    <name type="scientific">Anoplophora glabripennis</name>
    <name type="common">Asian longhorn beetle</name>
    <name type="synonym">Anoplophora nobilis</name>
    <dbReference type="NCBI Taxonomy" id="217634"/>
    <lineage>
        <taxon>Eukaryota</taxon>
        <taxon>Metazoa</taxon>
        <taxon>Ecdysozoa</taxon>
        <taxon>Arthropoda</taxon>
        <taxon>Hexapoda</taxon>
        <taxon>Insecta</taxon>
        <taxon>Pterygota</taxon>
        <taxon>Neoptera</taxon>
        <taxon>Endopterygota</taxon>
        <taxon>Coleoptera</taxon>
        <taxon>Polyphaga</taxon>
        <taxon>Cucujiformia</taxon>
        <taxon>Chrysomeloidea</taxon>
        <taxon>Cerambycidae</taxon>
        <taxon>Lamiinae</taxon>
        <taxon>Lamiini</taxon>
        <taxon>Anoplophora</taxon>
    </lineage>
</organism>
<name>V5GTG0_ANOGL</name>
<evidence type="ECO:0000313" key="1">
    <source>
        <dbReference type="EMBL" id="JAB63518.1"/>
    </source>
</evidence>
<dbReference type="PANTHER" id="PTHR22954:SF3">
    <property type="entry name" value="PROTEIN CBG08539"/>
    <property type="match status" value="1"/>
</dbReference>